<gene>
    <name evidence="5" type="ORF">C1H87_18590</name>
</gene>
<dbReference type="OrthoDB" id="1007602at2"/>
<dbReference type="InterPro" id="IPR003313">
    <property type="entry name" value="AraC-bd"/>
</dbReference>
<evidence type="ECO:0000256" key="1">
    <source>
        <dbReference type="ARBA" id="ARBA00023015"/>
    </source>
</evidence>
<keyword evidence="3" id="KW-0804">Transcription</keyword>
<dbReference type="InterPro" id="IPR037923">
    <property type="entry name" value="HTH-like"/>
</dbReference>
<dbReference type="CDD" id="cd06986">
    <property type="entry name" value="cupin_MmsR-like_N"/>
    <property type="match status" value="1"/>
</dbReference>
<name>A0A2K9PU64_9FLAO</name>
<dbReference type="Pfam" id="PF12833">
    <property type="entry name" value="HTH_18"/>
    <property type="match status" value="1"/>
</dbReference>
<dbReference type="InterPro" id="IPR018062">
    <property type="entry name" value="HTH_AraC-typ_CS"/>
</dbReference>
<dbReference type="Gene3D" id="2.60.120.280">
    <property type="entry name" value="Regulatory protein AraC"/>
    <property type="match status" value="1"/>
</dbReference>
<evidence type="ECO:0000256" key="3">
    <source>
        <dbReference type="ARBA" id="ARBA00023163"/>
    </source>
</evidence>
<dbReference type="InterPro" id="IPR009057">
    <property type="entry name" value="Homeodomain-like_sf"/>
</dbReference>
<dbReference type="RefSeq" id="WP_102757256.1">
    <property type="nucleotide sequence ID" value="NZ_CP025791.1"/>
</dbReference>
<dbReference type="AlphaFoldDB" id="A0A2K9PU64"/>
<dbReference type="InterPro" id="IPR020449">
    <property type="entry name" value="Tscrpt_reg_AraC-type_HTH"/>
</dbReference>
<organism evidence="5 6">
    <name type="scientific">Flavivirga eckloniae</name>
    <dbReference type="NCBI Taxonomy" id="1803846"/>
    <lineage>
        <taxon>Bacteria</taxon>
        <taxon>Pseudomonadati</taxon>
        <taxon>Bacteroidota</taxon>
        <taxon>Flavobacteriia</taxon>
        <taxon>Flavobacteriales</taxon>
        <taxon>Flavobacteriaceae</taxon>
        <taxon>Flavivirga</taxon>
    </lineage>
</organism>
<evidence type="ECO:0000256" key="2">
    <source>
        <dbReference type="ARBA" id="ARBA00023125"/>
    </source>
</evidence>
<reference evidence="5 6" key="1">
    <citation type="submission" date="2018-01" db="EMBL/GenBank/DDBJ databases">
        <title>Complete genome sequence of Flavivirga eckloniae ECD14 isolated from seaweed Ecklonia cava.</title>
        <authorList>
            <person name="Lee J.H."/>
            <person name="Baik K.S."/>
            <person name="Seong C.N."/>
        </authorList>
    </citation>
    <scope>NUCLEOTIDE SEQUENCE [LARGE SCALE GENOMIC DNA]</scope>
    <source>
        <strain evidence="5 6">ECD14</strain>
    </source>
</reference>
<dbReference type="Gene3D" id="1.10.10.60">
    <property type="entry name" value="Homeodomain-like"/>
    <property type="match status" value="2"/>
</dbReference>
<dbReference type="Proteomes" id="UP000235826">
    <property type="component" value="Chromosome"/>
</dbReference>
<protein>
    <submittedName>
        <fullName evidence="5">AraC family transcriptional regulator</fullName>
    </submittedName>
</protein>
<dbReference type="SUPFAM" id="SSF51215">
    <property type="entry name" value="Regulatory protein AraC"/>
    <property type="match status" value="1"/>
</dbReference>
<dbReference type="SMART" id="SM00342">
    <property type="entry name" value="HTH_ARAC"/>
    <property type="match status" value="1"/>
</dbReference>
<dbReference type="GO" id="GO:0003700">
    <property type="term" value="F:DNA-binding transcription factor activity"/>
    <property type="evidence" value="ECO:0007669"/>
    <property type="project" value="InterPro"/>
</dbReference>
<dbReference type="PROSITE" id="PS01124">
    <property type="entry name" value="HTH_ARAC_FAMILY_2"/>
    <property type="match status" value="1"/>
</dbReference>
<accession>A0A2K9PU64</accession>
<dbReference type="Pfam" id="PF02311">
    <property type="entry name" value="AraC_binding"/>
    <property type="match status" value="1"/>
</dbReference>
<keyword evidence="1" id="KW-0805">Transcription regulation</keyword>
<dbReference type="KEGG" id="fek:C1H87_18590"/>
<keyword evidence="2" id="KW-0238">DNA-binding</keyword>
<evidence type="ECO:0000259" key="4">
    <source>
        <dbReference type="PROSITE" id="PS01124"/>
    </source>
</evidence>
<evidence type="ECO:0000313" key="5">
    <source>
        <dbReference type="EMBL" id="AUP80610.1"/>
    </source>
</evidence>
<dbReference type="GO" id="GO:0043565">
    <property type="term" value="F:sequence-specific DNA binding"/>
    <property type="evidence" value="ECO:0007669"/>
    <property type="project" value="InterPro"/>
</dbReference>
<dbReference type="EMBL" id="CP025791">
    <property type="protein sequence ID" value="AUP80610.1"/>
    <property type="molecule type" value="Genomic_DNA"/>
</dbReference>
<proteinExistence type="predicted"/>
<dbReference type="PROSITE" id="PS00041">
    <property type="entry name" value="HTH_ARAC_FAMILY_1"/>
    <property type="match status" value="1"/>
</dbReference>
<dbReference type="InterPro" id="IPR018060">
    <property type="entry name" value="HTH_AraC"/>
</dbReference>
<feature type="domain" description="HTH araC/xylS-type" evidence="4">
    <location>
        <begin position="191"/>
        <end position="289"/>
    </location>
</feature>
<dbReference type="SUPFAM" id="SSF46689">
    <property type="entry name" value="Homeodomain-like"/>
    <property type="match status" value="2"/>
</dbReference>
<dbReference type="PANTHER" id="PTHR43280">
    <property type="entry name" value="ARAC-FAMILY TRANSCRIPTIONAL REGULATOR"/>
    <property type="match status" value="1"/>
</dbReference>
<keyword evidence="6" id="KW-1185">Reference proteome</keyword>
<dbReference type="PRINTS" id="PR00032">
    <property type="entry name" value="HTHARAC"/>
</dbReference>
<sequence length="294" mass="34502">MRKKDRFEGQKLLVLPKKVKKKLKKNSLTNYLYITDIGYFPNGKHHYRSRKNGSDEHILIFCVDGKGWIEIDGKKQHLSKNKYSIIPKQTPHTYAADPNTPWTIYWMHFLGDKAEAFVYPLDYPRELKETNVSRFKDRIELFEEIYFNLDAGYSDQNMEYSSILLMHLLGSFKYLSQFQKIKEIKQQDVVSKAIVFIKSNLHKKLSLSEIADYCSISVSHLCLLFKKKTAYSPIEYLIFMRMQKACSLLEFSNLKINIIANNVGYDDAFYFSRIFKTVIGKSPSQYRVSIYKAI</sequence>
<evidence type="ECO:0000313" key="6">
    <source>
        <dbReference type="Proteomes" id="UP000235826"/>
    </source>
</evidence>
<dbReference type="PANTHER" id="PTHR43280:SF30">
    <property type="entry name" value="MMSAB OPERON REGULATORY PROTEIN"/>
    <property type="match status" value="1"/>
</dbReference>